<organism evidence="1 2">
    <name type="scientific">Lactovum miscens</name>
    <dbReference type="NCBI Taxonomy" id="190387"/>
    <lineage>
        <taxon>Bacteria</taxon>
        <taxon>Bacillati</taxon>
        <taxon>Bacillota</taxon>
        <taxon>Bacilli</taxon>
        <taxon>Lactobacillales</taxon>
        <taxon>Streptococcaceae</taxon>
        <taxon>Lactovum</taxon>
    </lineage>
</organism>
<dbReference type="EMBL" id="JACHHV010000019">
    <property type="protein sequence ID" value="MBB5888292.1"/>
    <property type="molecule type" value="Genomic_DNA"/>
</dbReference>
<name>A0A841C9M9_9LACT</name>
<comment type="caution">
    <text evidence="1">The sequence shown here is derived from an EMBL/GenBank/DDBJ whole genome shotgun (WGS) entry which is preliminary data.</text>
</comment>
<evidence type="ECO:0000313" key="2">
    <source>
        <dbReference type="Proteomes" id="UP000562464"/>
    </source>
</evidence>
<dbReference type="AlphaFoldDB" id="A0A841C9M9"/>
<protein>
    <submittedName>
        <fullName evidence="1">Uncharacterized protein</fullName>
    </submittedName>
</protein>
<gene>
    <name evidence="1" type="ORF">HNQ37_001185</name>
</gene>
<proteinExistence type="predicted"/>
<dbReference type="Proteomes" id="UP000562464">
    <property type="component" value="Unassembled WGS sequence"/>
</dbReference>
<accession>A0A841C9M9</accession>
<dbReference type="RefSeq" id="WP_183540216.1">
    <property type="nucleotide sequence ID" value="NZ_DASWOY010000012.1"/>
</dbReference>
<reference evidence="1 2" key="1">
    <citation type="submission" date="2020-08" db="EMBL/GenBank/DDBJ databases">
        <title>Genomic Encyclopedia of Type Strains, Phase IV (KMG-IV): sequencing the most valuable type-strain genomes for metagenomic binning, comparative biology and taxonomic classification.</title>
        <authorList>
            <person name="Goeker M."/>
        </authorList>
    </citation>
    <scope>NUCLEOTIDE SEQUENCE [LARGE SCALE GENOMIC DNA]</scope>
    <source>
        <strain evidence="1 2">DSM 14925</strain>
    </source>
</reference>
<sequence length="62" mass="7082">MKAKFDELADKILNREIVTIGAASDFTGFSRQAVLQFIDENQLKIFDELEGKWYNESAEGHC</sequence>
<evidence type="ECO:0000313" key="1">
    <source>
        <dbReference type="EMBL" id="MBB5888292.1"/>
    </source>
</evidence>
<keyword evidence="2" id="KW-1185">Reference proteome</keyword>